<evidence type="ECO:0000256" key="5">
    <source>
        <dbReference type="RuleBase" id="RU361153"/>
    </source>
</evidence>
<dbReference type="AlphaFoldDB" id="G8ZTJ9"/>
<evidence type="ECO:0000259" key="7">
    <source>
        <dbReference type="Pfam" id="PF00150"/>
    </source>
</evidence>
<reference evidence="8 9" key="1">
    <citation type="journal article" date="2011" name="Proc. Natl. Acad. Sci. U.S.A.">
        <title>Evolutionary erosion of yeast sex chromosomes by mating-type switching accidents.</title>
        <authorList>
            <person name="Gordon J.L."/>
            <person name="Armisen D."/>
            <person name="Proux-Wera E."/>
            <person name="Oheigeartaigh S.S."/>
            <person name="Byrne K.P."/>
            <person name="Wolfe K.H."/>
        </authorList>
    </citation>
    <scope>NUCLEOTIDE SEQUENCE [LARGE SCALE GENOMIC DNA]</scope>
    <source>
        <strain evidence="9">ATCC 10662 / CBS 1146 / NBRC 0425 / NCYC 2629 / NRRL Y-866</strain>
    </source>
</reference>
<feature type="region of interest" description="Disordered" evidence="6">
    <location>
        <begin position="30"/>
        <end position="51"/>
    </location>
</feature>
<dbReference type="RefSeq" id="XP_003681154.1">
    <property type="nucleotide sequence ID" value="XM_003681106.1"/>
</dbReference>
<dbReference type="InterPro" id="IPR050386">
    <property type="entry name" value="Glycosyl_hydrolase_5"/>
</dbReference>
<dbReference type="PANTHER" id="PTHR31297:SF43">
    <property type="entry name" value="GLUCAN 1,3-BETA-GLUCOSIDASE 3"/>
    <property type="match status" value="1"/>
</dbReference>
<evidence type="ECO:0000256" key="4">
    <source>
        <dbReference type="ARBA" id="ARBA00023316"/>
    </source>
</evidence>
<dbReference type="FunCoup" id="G8ZTJ9">
    <property type="interactions" value="52"/>
</dbReference>
<dbReference type="GO" id="GO:0009986">
    <property type="term" value="C:cell surface"/>
    <property type="evidence" value="ECO:0007669"/>
    <property type="project" value="TreeGrafter"/>
</dbReference>
<keyword evidence="4" id="KW-0961">Cell wall biogenesis/degradation</keyword>
<accession>G8ZTJ9</accession>
<dbReference type="HOGENOM" id="CLU_004624_8_2_1"/>
<dbReference type="InParanoid" id="G8ZTJ9"/>
<dbReference type="InterPro" id="IPR017853">
    <property type="entry name" value="GH"/>
</dbReference>
<evidence type="ECO:0000256" key="6">
    <source>
        <dbReference type="SAM" id="MobiDB-lite"/>
    </source>
</evidence>
<dbReference type="STRING" id="1076872.G8ZTJ9"/>
<evidence type="ECO:0000256" key="3">
    <source>
        <dbReference type="ARBA" id="ARBA00023295"/>
    </source>
</evidence>
<protein>
    <recommendedName>
        <fullName evidence="7">Glycoside hydrolase family 5 domain-containing protein</fullName>
    </recommendedName>
</protein>
<dbReference type="GO" id="GO:0046557">
    <property type="term" value="F:glucan endo-1,6-beta-glucosidase activity"/>
    <property type="evidence" value="ECO:0007669"/>
    <property type="project" value="TreeGrafter"/>
</dbReference>
<comment type="similarity">
    <text evidence="1 5">Belongs to the glycosyl hydrolase 5 (cellulase A) family.</text>
</comment>
<dbReference type="Gene3D" id="3.20.20.80">
    <property type="entry name" value="Glycosidases"/>
    <property type="match status" value="1"/>
</dbReference>
<dbReference type="GeneID" id="11503642"/>
<proteinExistence type="inferred from homology"/>
<name>G8ZTJ9_TORDE</name>
<dbReference type="FunFam" id="3.20.20.80:FF:000100">
    <property type="entry name" value="Glycoside hydrolase superfamily"/>
    <property type="match status" value="1"/>
</dbReference>
<evidence type="ECO:0000256" key="2">
    <source>
        <dbReference type="ARBA" id="ARBA00022801"/>
    </source>
</evidence>
<dbReference type="KEGG" id="tdl:TDEL_0D03590"/>
<dbReference type="OrthoDB" id="1887033at2759"/>
<dbReference type="GO" id="GO:0005758">
    <property type="term" value="C:mitochondrial intermembrane space"/>
    <property type="evidence" value="ECO:0007669"/>
    <property type="project" value="EnsemblFungi"/>
</dbReference>
<evidence type="ECO:0000313" key="9">
    <source>
        <dbReference type="Proteomes" id="UP000005627"/>
    </source>
</evidence>
<organism evidence="8 9">
    <name type="scientific">Torulaspora delbrueckii</name>
    <name type="common">Yeast</name>
    <name type="synonym">Candida colliculosa</name>
    <dbReference type="NCBI Taxonomy" id="4950"/>
    <lineage>
        <taxon>Eukaryota</taxon>
        <taxon>Fungi</taxon>
        <taxon>Dikarya</taxon>
        <taxon>Ascomycota</taxon>
        <taxon>Saccharomycotina</taxon>
        <taxon>Saccharomycetes</taxon>
        <taxon>Saccharomycetales</taxon>
        <taxon>Saccharomycetaceae</taxon>
        <taxon>Torulaspora</taxon>
    </lineage>
</organism>
<keyword evidence="3 5" id="KW-0326">Glycosidase</keyword>
<dbReference type="GO" id="GO:0005576">
    <property type="term" value="C:extracellular region"/>
    <property type="evidence" value="ECO:0007669"/>
    <property type="project" value="TreeGrafter"/>
</dbReference>
<sequence>MKTYSRIIDNPIGRRYNMLDKIKQKFEKVKDKVDPTTSSSGSGHKGTDWSSSGGIGKKEVYRNRYNYGVNLGGLFVLENWIYDGGLDKGGDSEFDAVSAQAKESSVDEAAKKLQDHYKDYIGKIDWNWLKNEAGVTAFRVPVGYWHVGNGQFVDDLPFGPLKEVYSKAQPWDFLKQLIKKAGEYDIGILVDIHGLPGGANTDSHSGSTGGSAAFFNTSKYVDKMVKEVIPFIVKDACTEAENVIGLQIVNEAAFDNNAKGQKNYYSQAISAIRDIDSGLPVVISDGWWPQQWADWLKDEGLDANVVIDSHVYRCFSDEDKSKDAGKIIDDLSKSVNFPKDQADFTCGEFSCVLDGQTWEKTSGARDELIKQYGCREIDVFSKTASWGWFFWTLQFKHGDGGEWGLSPWSTKVPFHVARRTSGAKADENRVQDLVNDHVNYWSDKGGDKMEHWRFEDALRAVINDVKAFAQFDNSRLGRWRAWGLQRRSQYINEKGDGEFMWEWDQGWQRGIEEFVLR</sequence>
<dbReference type="Proteomes" id="UP000005627">
    <property type="component" value="Chromosome 4"/>
</dbReference>
<dbReference type="EMBL" id="HE616745">
    <property type="protein sequence ID" value="CCE91943.1"/>
    <property type="molecule type" value="Genomic_DNA"/>
</dbReference>
<evidence type="ECO:0000313" key="8">
    <source>
        <dbReference type="EMBL" id="CCE91943.1"/>
    </source>
</evidence>
<dbReference type="SUPFAM" id="SSF51445">
    <property type="entry name" value="(Trans)glycosidases"/>
    <property type="match status" value="1"/>
</dbReference>
<keyword evidence="2 5" id="KW-0378">Hydrolase</keyword>
<dbReference type="eggNOG" id="ENOG502QVVM">
    <property type="taxonomic scope" value="Eukaryota"/>
</dbReference>
<feature type="domain" description="Glycoside hydrolase family 5" evidence="7">
    <location>
        <begin position="116"/>
        <end position="352"/>
    </location>
</feature>
<dbReference type="PANTHER" id="PTHR31297">
    <property type="entry name" value="GLUCAN ENDO-1,6-BETA-GLUCOSIDASE B"/>
    <property type="match status" value="1"/>
</dbReference>
<dbReference type="Pfam" id="PF00150">
    <property type="entry name" value="Cellulase"/>
    <property type="match status" value="1"/>
</dbReference>
<dbReference type="GO" id="GO:0071555">
    <property type="term" value="P:cell wall organization"/>
    <property type="evidence" value="ECO:0007669"/>
    <property type="project" value="UniProtKB-KW"/>
</dbReference>
<keyword evidence="9" id="KW-1185">Reference proteome</keyword>
<gene>
    <name evidence="8" type="primary">TDEL0D03590</name>
    <name evidence="8" type="ORF">TDEL_0D03590</name>
</gene>
<dbReference type="InterPro" id="IPR001547">
    <property type="entry name" value="Glyco_hydro_5"/>
</dbReference>
<evidence type="ECO:0000256" key="1">
    <source>
        <dbReference type="ARBA" id="ARBA00005641"/>
    </source>
</evidence>
<dbReference type="GO" id="GO:0009251">
    <property type="term" value="P:glucan catabolic process"/>
    <property type="evidence" value="ECO:0007669"/>
    <property type="project" value="TreeGrafter"/>
</dbReference>